<dbReference type="GO" id="GO:0052381">
    <property type="term" value="F:tRNA dimethylallyltransferase activity"/>
    <property type="evidence" value="ECO:0007669"/>
    <property type="project" value="UniProtKB-UniRule"/>
</dbReference>
<feature type="binding site" evidence="10">
    <location>
        <begin position="6"/>
        <end position="13"/>
    </location>
    <ligand>
        <name>ATP</name>
        <dbReference type="ChEBI" id="CHEBI:30616"/>
    </ligand>
</feature>
<dbReference type="SUPFAM" id="SSF52540">
    <property type="entry name" value="P-loop containing nucleoside triphosphate hydrolases"/>
    <property type="match status" value="2"/>
</dbReference>
<reference evidence="14 15" key="1">
    <citation type="submission" date="2019-01" db="EMBL/GenBank/DDBJ databases">
        <title>Egibacter rhizosphaerae EGI 80759T.</title>
        <authorList>
            <person name="Chen D.-D."/>
            <person name="Tian Y."/>
            <person name="Jiao J.-Y."/>
            <person name="Zhang X.-T."/>
            <person name="Zhang Y.-G."/>
            <person name="Zhang Y."/>
            <person name="Xiao M."/>
            <person name="Shu W.-S."/>
            <person name="Li W.-J."/>
        </authorList>
    </citation>
    <scope>NUCLEOTIDE SEQUENCE [LARGE SCALE GENOMIC DNA]</scope>
    <source>
        <strain evidence="14 15">EGI 80759</strain>
    </source>
</reference>
<evidence type="ECO:0000256" key="6">
    <source>
        <dbReference type="ARBA" id="ARBA00022741"/>
    </source>
</evidence>
<dbReference type="EC" id="2.5.1.75" evidence="10"/>
<dbReference type="HAMAP" id="MF_00185">
    <property type="entry name" value="IPP_trans"/>
    <property type="match status" value="1"/>
</dbReference>
<dbReference type="AlphaFoldDB" id="A0A411YJB1"/>
<name>A0A411YJB1_9ACTN</name>
<dbReference type="GO" id="GO:0006400">
    <property type="term" value="P:tRNA modification"/>
    <property type="evidence" value="ECO:0007669"/>
    <property type="project" value="TreeGrafter"/>
</dbReference>
<comment type="cofactor">
    <cofactor evidence="1 10">
        <name>Mg(2+)</name>
        <dbReference type="ChEBI" id="CHEBI:18420"/>
    </cofactor>
</comment>
<keyword evidence="7 10" id="KW-0067">ATP-binding</keyword>
<evidence type="ECO:0000256" key="7">
    <source>
        <dbReference type="ARBA" id="ARBA00022840"/>
    </source>
</evidence>
<dbReference type="InterPro" id="IPR027417">
    <property type="entry name" value="P-loop_NTPase"/>
</dbReference>
<comment type="function">
    <text evidence="2 10 12">Catalyzes the transfer of a dimethylallyl group onto the adenine at position 37 in tRNAs that read codons beginning with uridine, leading to the formation of N6-(dimethylallyl)adenosine (i(6)A).</text>
</comment>
<evidence type="ECO:0000256" key="9">
    <source>
        <dbReference type="ARBA" id="ARBA00049563"/>
    </source>
</evidence>
<evidence type="ECO:0000256" key="3">
    <source>
        <dbReference type="ARBA" id="ARBA00005842"/>
    </source>
</evidence>
<evidence type="ECO:0000256" key="4">
    <source>
        <dbReference type="ARBA" id="ARBA00022679"/>
    </source>
</evidence>
<evidence type="ECO:0000256" key="1">
    <source>
        <dbReference type="ARBA" id="ARBA00001946"/>
    </source>
</evidence>
<dbReference type="PANTHER" id="PTHR11088:SF60">
    <property type="entry name" value="TRNA DIMETHYLALLYLTRANSFERASE"/>
    <property type="match status" value="1"/>
</dbReference>
<comment type="subunit">
    <text evidence="10">Monomer.</text>
</comment>
<evidence type="ECO:0000313" key="15">
    <source>
        <dbReference type="Proteomes" id="UP000291469"/>
    </source>
</evidence>
<evidence type="ECO:0000256" key="10">
    <source>
        <dbReference type="HAMAP-Rule" id="MF_00185"/>
    </source>
</evidence>
<keyword evidence="8 10" id="KW-0460">Magnesium</keyword>
<dbReference type="PANTHER" id="PTHR11088">
    <property type="entry name" value="TRNA DIMETHYLALLYLTRANSFERASE"/>
    <property type="match status" value="1"/>
</dbReference>
<comment type="catalytic activity">
    <reaction evidence="9 10 11">
        <text>adenosine(37) in tRNA + dimethylallyl diphosphate = N(6)-dimethylallyladenosine(37) in tRNA + diphosphate</text>
        <dbReference type="Rhea" id="RHEA:26482"/>
        <dbReference type="Rhea" id="RHEA-COMP:10162"/>
        <dbReference type="Rhea" id="RHEA-COMP:10375"/>
        <dbReference type="ChEBI" id="CHEBI:33019"/>
        <dbReference type="ChEBI" id="CHEBI:57623"/>
        <dbReference type="ChEBI" id="CHEBI:74411"/>
        <dbReference type="ChEBI" id="CHEBI:74415"/>
        <dbReference type="EC" id="2.5.1.75"/>
    </reaction>
</comment>
<evidence type="ECO:0000256" key="8">
    <source>
        <dbReference type="ARBA" id="ARBA00022842"/>
    </source>
</evidence>
<dbReference type="Pfam" id="PF01715">
    <property type="entry name" value="IPPT"/>
    <property type="match status" value="1"/>
</dbReference>
<dbReference type="InterPro" id="IPR039657">
    <property type="entry name" value="Dimethylallyltransferase"/>
</dbReference>
<dbReference type="Gene3D" id="1.10.20.140">
    <property type="match status" value="1"/>
</dbReference>
<gene>
    <name evidence="10 14" type="primary">miaA</name>
    <name evidence="14" type="ORF">ER308_18060</name>
</gene>
<dbReference type="RefSeq" id="WP_131156280.1">
    <property type="nucleotide sequence ID" value="NZ_CP036402.1"/>
</dbReference>
<feature type="binding site" evidence="10">
    <location>
        <begin position="8"/>
        <end position="13"/>
    </location>
    <ligand>
        <name>substrate</name>
    </ligand>
</feature>
<keyword evidence="6 10" id="KW-0547">Nucleotide-binding</keyword>
<evidence type="ECO:0000256" key="12">
    <source>
        <dbReference type="RuleBase" id="RU003784"/>
    </source>
</evidence>
<feature type="site" description="Interaction with substrate tRNA" evidence="10">
    <location>
        <position position="102"/>
    </location>
</feature>
<sequence length="304" mass="33401">MLALVGPTAAGKSEAALSAARELDRTGIPVEIVAVDAFTVYRGMDVGTAKSPAEARAEVAHHMVDVLAPEEDCTVQWFQGQARQRIAEVRARGALPLLVGGSGLYFRAVVDPLEFPPTDPDVRDALVARHATDPEGAHEQLARLDPAAAARIEPGNLRRTVRALEVIRLTGRPFSAFRTAWDLPHEPRSDLHVVGIDMDRATLAERIERRVARMLAGGLVEECRALAGRSLSRTARQAIGYAEVFDYLAGQASLEEAAERVRVRTRRFAARQQRWFRADPRVQWRSDRVAAALVGAAKERLPNR</sequence>
<organism evidence="14 15">
    <name type="scientific">Egibacter rhizosphaerae</name>
    <dbReference type="NCBI Taxonomy" id="1670831"/>
    <lineage>
        <taxon>Bacteria</taxon>
        <taxon>Bacillati</taxon>
        <taxon>Actinomycetota</taxon>
        <taxon>Nitriliruptoria</taxon>
        <taxon>Egibacterales</taxon>
        <taxon>Egibacteraceae</taxon>
        <taxon>Egibacter</taxon>
    </lineage>
</organism>
<dbReference type="GO" id="GO:0005524">
    <property type="term" value="F:ATP binding"/>
    <property type="evidence" value="ECO:0007669"/>
    <property type="project" value="UniProtKB-UniRule"/>
</dbReference>
<proteinExistence type="inferred from homology"/>
<dbReference type="NCBIfam" id="TIGR00174">
    <property type="entry name" value="miaA"/>
    <property type="match status" value="1"/>
</dbReference>
<evidence type="ECO:0000256" key="5">
    <source>
        <dbReference type="ARBA" id="ARBA00022694"/>
    </source>
</evidence>
<dbReference type="Gene3D" id="3.40.50.300">
    <property type="entry name" value="P-loop containing nucleotide triphosphate hydrolases"/>
    <property type="match status" value="1"/>
</dbReference>
<dbReference type="OrthoDB" id="9776390at2"/>
<feature type="site" description="Interaction with substrate tRNA" evidence="10">
    <location>
        <position position="123"/>
    </location>
</feature>
<evidence type="ECO:0000256" key="11">
    <source>
        <dbReference type="RuleBase" id="RU003783"/>
    </source>
</evidence>
<evidence type="ECO:0000313" key="14">
    <source>
        <dbReference type="EMBL" id="QBI21287.1"/>
    </source>
</evidence>
<evidence type="ECO:0000256" key="2">
    <source>
        <dbReference type="ARBA" id="ARBA00003213"/>
    </source>
</evidence>
<comment type="similarity">
    <text evidence="3 10 13">Belongs to the IPP transferase family.</text>
</comment>
<comment type="caution">
    <text evidence="10">Lacks conserved residue(s) required for the propagation of feature annotation.</text>
</comment>
<accession>A0A411YJB1</accession>
<keyword evidence="4 10" id="KW-0808">Transferase</keyword>
<dbReference type="Proteomes" id="UP000291469">
    <property type="component" value="Chromosome"/>
</dbReference>
<keyword evidence="5 10" id="KW-0819">tRNA processing</keyword>
<evidence type="ECO:0000256" key="13">
    <source>
        <dbReference type="RuleBase" id="RU003785"/>
    </source>
</evidence>
<dbReference type="KEGG" id="erz:ER308_18060"/>
<keyword evidence="15" id="KW-1185">Reference proteome</keyword>
<dbReference type="EMBL" id="CP036402">
    <property type="protein sequence ID" value="QBI21287.1"/>
    <property type="molecule type" value="Genomic_DNA"/>
</dbReference>
<dbReference type="InterPro" id="IPR018022">
    <property type="entry name" value="IPT"/>
</dbReference>
<protein>
    <recommendedName>
        <fullName evidence="10">tRNA dimethylallyltransferase</fullName>
        <ecNumber evidence="10">2.5.1.75</ecNumber>
    </recommendedName>
    <alternativeName>
        <fullName evidence="10">Dimethylallyl diphosphate:tRNA dimethylallyltransferase</fullName>
        <shortName evidence="10">DMAPP:tRNA dimethylallyltransferase</shortName>
        <shortName evidence="10">DMATase</shortName>
    </alternativeName>
    <alternativeName>
        <fullName evidence="10">Isopentenyl-diphosphate:tRNA isopentenyltransferase</fullName>
        <shortName evidence="10">IPP transferase</shortName>
        <shortName evidence="10">IPPT</shortName>
        <shortName evidence="10">IPTase</shortName>
    </alternativeName>
</protein>